<dbReference type="Pfam" id="PF12850">
    <property type="entry name" value="Metallophos_2"/>
    <property type="match status" value="1"/>
</dbReference>
<dbReference type="InterPro" id="IPR029052">
    <property type="entry name" value="Metallo-depent_PP-like"/>
</dbReference>
<gene>
    <name evidence="4" type="ORF">LB941_01355</name>
</gene>
<reference evidence="4 5" key="1">
    <citation type="journal article" date="2023" name="Int. J. Syst. Evol. Microbiol.">
        <title>Ligilactobacillus ubinensis sp. nov., a novel species isolated from the wild ferment of a durian fruit (Durio zibethinus).</title>
        <authorList>
            <person name="Heng Y.C."/>
            <person name="Menon N."/>
            <person name="Chen B."/>
            <person name="Loo B.Z.L."/>
            <person name="Wong G.W.J."/>
            <person name="Lim A.C.H."/>
            <person name="Silvaraju S."/>
            <person name="Kittelmann S."/>
        </authorList>
    </citation>
    <scope>NUCLEOTIDE SEQUENCE [LARGE SCALE GENOMIC DNA]</scope>
    <source>
        <strain evidence="4 5">WILCCON 0076</strain>
    </source>
</reference>
<protein>
    <recommendedName>
        <fullName evidence="2">Phosphoesterase</fullName>
        <ecNumber evidence="2">3.1.4.-</ecNumber>
    </recommendedName>
</protein>
<dbReference type="PANTHER" id="PTHR11124">
    <property type="entry name" value="VACUOLAR SORTING PROTEIN VPS29"/>
    <property type="match status" value="1"/>
</dbReference>
<dbReference type="GO" id="GO:0016787">
    <property type="term" value="F:hydrolase activity"/>
    <property type="evidence" value="ECO:0007669"/>
    <property type="project" value="UniProtKB-UniRule"/>
</dbReference>
<dbReference type="InterPro" id="IPR041802">
    <property type="entry name" value="MPP_YfcE"/>
</dbReference>
<dbReference type="EMBL" id="JAIULA010000002">
    <property type="protein sequence ID" value="MCP0885980.1"/>
    <property type="molecule type" value="Genomic_DNA"/>
</dbReference>
<dbReference type="Proteomes" id="UP001139006">
    <property type="component" value="Unassembled WGS sequence"/>
</dbReference>
<dbReference type="AlphaFoldDB" id="A0A9X2FHS1"/>
<dbReference type="Gene3D" id="3.60.21.10">
    <property type="match status" value="1"/>
</dbReference>
<dbReference type="GO" id="GO:0046872">
    <property type="term" value="F:metal ion binding"/>
    <property type="evidence" value="ECO:0007669"/>
    <property type="project" value="UniProtKB-KW"/>
</dbReference>
<dbReference type="CDD" id="cd00841">
    <property type="entry name" value="MPP_YfcE"/>
    <property type="match status" value="1"/>
</dbReference>
<accession>A0A9X2FHS1</accession>
<evidence type="ECO:0000313" key="5">
    <source>
        <dbReference type="Proteomes" id="UP001139006"/>
    </source>
</evidence>
<dbReference type="InterPro" id="IPR000979">
    <property type="entry name" value="Phosphodiesterase_MJ0936/Vps29"/>
</dbReference>
<proteinExistence type="inferred from homology"/>
<sequence>MRYLVVSDSHGDREILVKLLKHYSDKVDLLLHCGDSELPANDELFKSYAVVTGNCDYDPAFAEKKVIKSGEDKILLAHGHLLGVGINLQKIASLAENVDANLVFFGHTHQLGTEFVNNRLYLNPGSISFPRGAYQYVGGTYCIVETTTKVIDVQYYTRDMKEVPKLHVQFKRND</sequence>
<feature type="domain" description="Calcineurin-like phosphoesterase" evidence="3">
    <location>
        <begin position="1"/>
        <end position="148"/>
    </location>
</feature>
<organism evidence="4 5">
    <name type="scientific">Ligilactobacillus ubinensis</name>
    <dbReference type="NCBI Taxonomy" id="2876789"/>
    <lineage>
        <taxon>Bacteria</taxon>
        <taxon>Bacillati</taxon>
        <taxon>Bacillota</taxon>
        <taxon>Bacilli</taxon>
        <taxon>Lactobacillales</taxon>
        <taxon>Lactobacillaceae</taxon>
        <taxon>Ligilactobacillus</taxon>
    </lineage>
</organism>
<dbReference type="InterPro" id="IPR024654">
    <property type="entry name" value="Calcineurin-like_PHP_lpxH"/>
</dbReference>
<evidence type="ECO:0000256" key="2">
    <source>
        <dbReference type="RuleBase" id="RU362039"/>
    </source>
</evidence>
<comment type="similarity">
    <text evidence="1 2">Belongs to the metallophosphoesterase superfamily. YfcE family.</text>
</comment>
<dbReference type="RefSeq" id="WP_253358841.1">
    <property type="nucleotide sequence ID" value="NZ_JAIULA010000002.1"/>
</dbReference>
<evidence type="ECO:0000259" key="3">
    <source>
        <dbReference type="Pfam" id="PF12850"/>
    </source>
</evidence>
<dbReference type="EC" id="3.1.4.-" evidence="2"/>
<comment type="caution">
    <text evidence="4">The sequence shown here is derived from an EMBL/GenBank/DDBJ whole genome shotgun (WGS) entry which is preliminary data.</text>
</comment>
<evidence type="ECO:0000313" key="4">
    <source>
        <dbReference type="EMBL" id="MCP0885980.1"/>
    </source>
</evidence>
<dbReference type="NCBIfam" id="TIGR00040">
    <property type="entry name" value="yfcE"/>
    <property type="match status" value="1"/>
</dbReference>
<keyword evidence="2" id="KW-0479">Metal-binding</keyword>
<keyword evidence="5" id="KW-1185">Reference proteome</keyword>
<name>A0A9X2FHS1_9LACO</name>
<evidence type="ECO:0000256" key="1">
    <source>
        <dbReference type="ARBA" id="ARBA00008950"/>
    </source>
</evidence>
<dbReference type="SUPFAM" id="SSF56300">
    <property type="entry name" value="Metallo-dependent phosphatases"/>
    <property type="match status" value="1"/>
</dbReference>
<comment type="cofactor">
    <cofactor evidence="2">
        <name>a divalent metal cation</name>
        <dbReference type="ChEBI" id="CHEBI:60240"/>
    </cofactor>
</comment>